<organism evidence="4 5">
    <name type="scientific">Luteimicrobium xylanilyticum</name>
    <dbReference type="NCBI Taxonomy" id="1133546"/>
    <lineage>
        <taxon>Bacteria</taxon>
        <taxon>Bacillati</taxon>
        <taxon>Actinomycetota</taxon>
        <taxon>Actinomycetes</taxon>
        <taxon>Micrococcales</taxon>
        <taxon>Luteimicrobium</taxon>
    </lineage>
</organism>
<dbReference type="KEGG" id="lxl:KDY119_02006"/>
<evidence type="ECO:0000313" key="4">
    <source>
        <dbReference type="EMBL" id="QFU98490.1"/>
    </source>
</evidence>
<dbReference type="InterPro" id="IPR027417">
    <property type="entry name" value="P-loop_NTPase"/>
</dbReference>
<dbReference type="GO" id="GO:0004016">
    <property type="term" value="F:adenylate cyclase activity"/>
    <property type="evidence" value="ECO:0007669"/>
    <property type="project" value="TreeGrafter"/>
</dbReference>
<dbReference type="SUPFAM" id="SSF46894">
    <property type="entry name" value="C-terminal effector domain of the bipartite response regulators"/>
    <property type="match status" value="1"/>
</dbReference>
<keyword evidence="2" id="KW-0067">ATP-binding</keyword>
<dbReference type="InterPro" id="IPR016032">
    <property type="entry name" value="Sig_transdc_resp-reg_C-effctor"/>
</dbReference>
<dbReference type="PROSITE" id="PS00622">
    <property type="entry name" value="HTH_LUXR_1"/>
    <property type="match status" value="1"/>
</dbReference>
<dbReference type="InterPro" id="IPR041664">
    <property type="entry name" value="AAA_16"/>
</dbReference>
<protein>
    <submittedName>
        <fullName evidence="4">HTH-type transcriptional regulator</fullName>
    </submittedName>
</protein>
<dbReference type="GO" id="GO:0005524">
    <property type="term" value="F:ATP binding"/>
    <property type="evidence" value="ECO:0007669"/>
    <property type="project" value="UniProtKB-KW"/>
</dbReference>
<keyword evidence="1" id="KW-0547">Nucleotide-binding</keyword>
<dbReference type="InterPro" id="IPR036388">
    <property type="entry name" value="WH-like_DNA-bd_sf"/>
</dbReference>
<dbReference type="InterPro" id="IPR000792">
    <property type="entry name" value="Tscrpt_reg_LuxR_C"/>
</dbReference>
<dbReference type="PRINTS" id="PR00038">
    <property type="entry name" value="HTHLUXR"/>
</dbReference>
<evidence type="ECO:0000256" key="2">
    <source>
        <dbReference type="ARBA" id="ARBA00022840"/>
    </source>
</evidence>
<dbReference type="SMART" id="SM00421">
    <property type="entry name" value="HTH_LUXR"/>
    <property type="match status" value="1"/>
</dbReference>
<dbReference type="Pfam" id="PF00196">
    <property type="entry name" value="GerE"/>
    <property type="match status" value="1"/>
</dbReference>
<dbReference type="Proteomes" id="UP000326702">
    <property type="component" value="Chromosome"/>
</dbReference>
<dbReference type="Gene3D" id="3.40.50.300">
    <property type="entry name" value="P-loop containing nucleotide triphosphate hydrolases"/>
    <property type="match status" value="1"/>
</dbReference>
<dbReference type="SUPFAM" id="SSF52540">
    <property type="entry name" value="P-loop containing nucleoside triphosphate hydrolases"/>
    <property type="match status" value="1"/>
</dbReference>
<dbReference type="GO" id="GO:0005737">
    <property type="term" value="C:cytoplasm"/>
    <property type="evidence" value="ECO:0007669"/>
    <property type="project" value="TreeGrafter"/>
</dbReference>
<name>A0A5P9QBI7_9MICO</name>
<reference evidence="4 5" key="1">
    <citation type="submission" date="2019-10" db="EMBL/GenBank/DDBJ databases">
        <title>Genome sequence of Luteimicrobium xylanilyticum HY-24.</title>
        <authorList>
            <person name="Kim D.Y."/>
            <person name="Park H.-Y."/>
        </authorList>
    </citation>
    <scope>NUCLEOTIDE SEQUENCE [LARGE SCALE GENOMIC DNA]</scope>
    <source>
        <strain evidence="4 5">HY-24</strain>
    </source>
</reference>
<dbReference type="AlphaFoldDB" id="A0A5P9QBI7"/>
<dbReference type="PANTHER" id="PTHR16305:SF35">
    <property type="entry name" value="TRANSCRIPTIONAL ACTIVATOR DOMAIN"/>
    <property type="match status" value="1"/>
</dbReference>
<proteinExistence type="predicted"/>
<dbReference type="PROSITE" id="PS50043">
    <property type="entry name" value="HTH_LUXR_2"/>
    <property type="match status" value="1"/>
</dbReference>
<sequence>MATIRPAPDAELFGREAELALLRGAVHDGRGSEGTAILLTGEAGIGKTSLLQAVREMAGDGFRVLSTQGVRGTGSAGYEGLHALLAPVLSHRHNLPSRQRQALEVAFGITDGNPADRLITSIAAFGLLEDVAVLEPVLVLVEDLHWLDEPTAQIVGFLAARVRAARITLVATARADAVYPDWQPHFPEVVALGPLTDEEADELLRRRAPVLGRAERDVVLRQSRGNPLALTELAASPGTLEPTRFVGPSRVAMTRRLEQGFLAEVALLPEAAQRAALVAAAGEGSPYGEVLAAGAELGVGHDDFVVAERAGLLRQESDHYRLRHPLVGSALVESADSKALGEVHAALARATTDRTRAARHRAAAATGPDEAVAGALEEVAVAAARRGARAEAATAWHRAAELSAAPRDRARRLVQAAALAREAGAPALSAELVATALPLVGDEEALVVDLARVNWLLAGTFGKVGLSVPDFLATASGLPRVCDRVQMLVWAAVTCYMGQEPSPKIRRDVAAALAATTTCPGSRESVYKQIGLQLTDPSPHIEDVDAAIAVLTGQADESDRMLLVSLALAAEDAGDLTASEKVWTAGAELSRRTSKLGDEIIFVAGRGSVRVTSSSALERGLTDSEQALRMSDDLGLPVVGALAAANIARARSWRGETELAQQALDASLALSRDSAISRLLASQHWSEGVIAAHEGRFDAAVDALLQTRVDPVIGLWAGGELAEPAIRAQRPEAVESWLATAAGAVEKNGAPHLAMLVDRSRAMLGPAGAARAHFESALRHGERSGAHLEVARTRLYYGEWLRRERRLVEARAHLRAATQVFRSQSALALAERASRELRAAGGVDDRREGPRDATRELTGQELIVVRLAVQGLSNKEIADEIYLSHRTVQAHLHRAFVKLGINRRSQLAAALGDAA</sequence>
<dbReference type="EMBL" id="CP045529">
    <property type="protein sequence ID" value="QFU98490.1"/>
    <property type="molecule type" value="Genomic_DNA"/>
</dbReference>
<dbReference type="PANTHER" id="PTHR16305">
    <property type="entry name" value="TESTICULAR SOLUBLE ADENYLYL CYCLASE"/>
    <property type="match status" value="1"/>
</dbReference>
<dbReference type="OrthoDB" id="3197423at2"/>
<feature type="domain" description="HTH luxR-type" evidence="3">
    <location>
        <begin position="850"/>
        <end position="915"/>
    </location>
</feature>
<dbReference type="Gene3D" id="1.10.10.10">
    <property type="entry name" value="Winged helix-like DNA-binding domain superfamily/Winged helix DNA-binding domain"/>
    <property type="match status" value="1"/>
</dbReference>
<accession>A0A5P9QBI7</accession>
<keyword evidence="5" id="KW-1185">Reference proteome</keyword>
<dbReference type="RefSeq" id="WP_153022265.1">
    <property type="nucleotide sequence ID" value="NZ_CP045529.1"/>
</dbReference>
<evidence type="ECO:0000313" key="5">
    <source>
        <dbReference type="Proteomes" id="UP000326702"/>
    </source>
</evidence>
<gene>
    <name evidence="4" type="ORF">KDY119_02006</name>
</gene>
<dbReference type="CDD" id="cd06170">
    <property type="entry name" value="LuxR_C_like"/>
    <property type="match status" value="1"/>
</dbReference>
<dbReference type="GO" id="GO:0003677">
    <property type="term" value="F:DNA binding"/>
    <property type="evidence" value="ECO:0007669"/>
    <property type="project" value="InterPro"/>
</dbReference>
<evidence type="ECO:0000259" key="3">
    <source>
        <dbReference type="PROSITE" id="PS50043"/>
    </source>
</evidence>
<dbReference type="GO" id="GO:0006355">
    <property type="term" value="P:regulation of DNA-templated transcription"/>
    <property type="evidence" value="ECO:0007669"/>
    <property type="project" value="InterPro"/>
</dbReference>
<evidence type="ECO:0000256" key="1">
    <source>
        <dbReference type="ARBA" id="ARBA00022741"/>
    </source>
</evidence>
<dbReference type="Pfam" id="PF13191">
    <property type="entry name" value="AAA_16"/>
    <property type="match status" value="1"/>
</dbReference>